<evidence type="ECO:0000313" key="4">
    <source>
        <dbReference type="EMBL" id="OOS21825.1"/>
    </source>
</evidence>
<accession>A0A1T0CHN1</accession>
<dbReference type="RefSeq" id="WP_078306816.1">
    <property type="nucleotide sequence ID" value="NZ_CP147511.1"/>
</dbReference>
<dbReference type="SMART" id="SM00867">
    <property type="entry name" value="YceI"/>
    <property type="match status" value="1"/>
</dbReference>
<feature type="compositionally biased region" description="Low complexity" evidence="1">
    <location>
        <begin position="31"/>
        <end position="46"/>
    </location>
</feature>
<sequence>MKKILLTSLLLCLVACGSQPASDDITEAQHSSENASSENNGNSDSAVAENSVADSVSEVQTVNQASEVSDWLLKDADIGFVSTKIDKKRNHIEEIGEFTQYSGLFNKLGELLLKIDLSSVKTDIVIRDDRLRDWLFNVDEFTTAVVTTTLDADTINGLKVGETMQLTQPFVLDMHGHTVDLVADLTITRESNTLMLVETNTPIKLDVKKFDMSEGMKRLTEVMGLSRIDNVVPITFKGKFVRPL</sequence>
<evidence type="ECO:0000259" key="3">
    <source>
        <dbReference type="SMART" id="SM00867"/>
    </source>
</evidence>
<name>A0A1T0CHN1_9GAMM</name>
<dbReference type="AlphaFoldDB" id="A0A1T0CHN1"/>
<evidence type="ECO:0000256" key="2">
    <source>
        <dbReference type="SAM" id="SignalP"/>
    </source>
</evidence>
<dbReference type="Proteomes" id="UP000191094">
    <property type="component" value="Unassembled WGS sequence"/>
</dbReference>
<dbReference type="Gene3D" id="2.40.128.110">
    <property type="entry name" value="Lipid/polyisoprenoid-binding, YceI-like"/>
    <property type="match status" value="1"/>
</dbReference>
<feature type="domain" description="Lipid/polyisoprenoid-binding YceI-like" evidence="3">
    <location>
        <begin position="70"/>
        <end position="241"/>
    </location>
</feature>
<evidence type="ECO:0000313" key="5">
    <source>
        <dbReference type="Proteomes" id="UP000191094"/>
    </source>
</evidence>
<evidence type="ECO:0000256" key="1">
    <source>
        <dbReference type="SAM" id="MobiDB-lite"/>
    </source>
</evidence>
<dbReference type="OrthoDB" id="9793816at2"/>
<protein>
    <recommendedName>
        <fullName evidence="3">Lipid/polyisoprenoid-binding YceI-like domain-containing protein</fullName>
    </recommendedName>
</protein>
<organism evidence="4 5">
    <name type="scientific">Lwoffella lincolnii</name>
    <dbReference type="NCBI Taxonomy" id="90241"/>
    <lineage>
        <taxon>Bacteria</taxon>
        <taxon>Pseudomonadati</taxon>
        <taxon>Pseudomonadota</taxon>
        <taxon>Gammaproteobacteria</taxon>
        <taxon>Moraxellales</taxon>
        <taxon>Moraxellaceae</taxon>
        <taxon>Lwoffella</taxon>
    </lineage>
</organism>
<dbReference type="InterPro" id="IPR036761">
    <property type="entry name" value="TTHA0802/YceI-like_sf"/>
</dbReference>
<dbReference type="Pfam" id="PF04264">
    <property type="entry name" value="YceI"/>
    <property type="match status" value="1"/>
</dbReference>
<keyword evidence="5" id="KW-1185">Reference proteome</keyword>
<keyword evidence="2" id="KW-0732">Signal</keyword>
<dbReference type="InterPro" id="IPR007372">
    <property type="entry name" value="Lipid/polyisoprenoid-bd_YceI"/>
</dbReference>
<feature type="region of interest" description="Disordered" evidence="1">
    <location>
        <begin position="23"/>
        <end position="50"/>
    </location>
</feature>
<proteinExistence type="predicted"/>
<feature type="signal peptide" evidence="2">
    <location>
        <begin position="1"/>
        <end position="23"/>
    </location>
</feature>
<dbReference type="SUPFAM" id="SSF101874">
    <property type="entry name" value="YceI-like"/>
    <property type="match status" value="1"/>
</dbReference>
<dbReference type="EMBL" id="MUYT01000004">
    <property type="protein sequence ID" value="OOS21825.1"/>
    <property type="molecule type" value="Genomic_DNA"/>
</dbReference>
<dbReference type="STRING" id="90241.B0682_04250"/>
<comment type="caution">
    <text evidence="4">The sequence shown here is derived from an EMBL/GenBank/DDBJ whole genome shotgun (WGS) entry which is preliminary data.</text>
</comment>
<reference evidence="4 5" key="1">
    <citation type="submission" date="2017-02" db="EMBL/GenBank/DDBJ databases">
        <title>Draft genome sequence of Moraxella lincolnii CCUG 9405T type strain.</title>
        <authorList>
            <person name="Salva-Serra F."/>
            <person name="Engstrom-Jakobsson H."/>
            <person name="Thorell K."/>
            <person name="Jaen-Luchoro D."/>
            <person name="Gonzales-Siles L."/>
            <person name="Karlsson R."/>
            <person name="Yazdan S."/>
            <person name="Boulund F."/>
            <person name="Johnning A."/>
            <person name="Engstrand L."/>
            <person name="Kristiansson E."/>
            <person name="Moore E."/>
        </authorList>
    </citation>
    <scope>NUCLEOTIDE SEQUENCE [LARGE SCALE GENOMIC DNA]</scope>
    <source>
        <strain evidence="4 5">CCUG 9405</strain>
    </source>
</reference>
<feature type="chain" id="PRO_5010562629" description="Lipid/polyisoprenoid-binding YceI-like domain-containing protein" evidence="2">
    <location>
        <begin position="24"/>
        <end position="244"/>
    </location>
</feature>
<gene>
    <name evidence="4" type="ORF">B0682_04250</name>
</gene>